<comment type="caution">
    <text evidence="2">The sequence shown here is derived from an EMBL/GenBank/DDBJ whole genome shotgun (WGS) entry which is preliminary data.</text>
</comment>
<evidence type="ECO:0000256" key="1">
    <source>
        <dbReference type="SAM" id="SignalP"/>
    </source>
</evidence>
<dbReference type="AlphaFoldDB" id="A0A316WTG2"/>
<reference evidence="2" key="1">
    <citation type="submission" date="2018-04" db="EMBL/GenBank/DDBJ databases">
        <title>Draft Genome Sequences of Chryseobacterium lactis NCTC11390T isolated from milk, Chryseobacterium oncorhynchi 701B-08T from rainbow trout, and Chryseobacterium viscerum 687B-08T from diseased fish.</title>
        <authorList>
            <person name="Jeong J.-J."/>
            <person name="Lee Y.J."/>
            <person name="Pathiraja D."/>
            <person name="Park B."/>
            <person name="Choi I.-G."/>
            <person name="Kim K.D."/>
        </authorList>
    </citation>
    <scope>NUCLEOTIDE SEQUENCE [LARGE SCALE GENOMIC DNA]</scope>
    <source>
        <strain evidence="2">701B-08</strain>
    </source>
</reference>
<gene>
    <name evidence="2" type="ORF">C1638_011270</name>
</gene>
<protein>
    <recommendedName>
        <fullName evidence="4">TonB C-terminal domain-containing protein</fullName>
    </recommendedName>
</protein>
<name>A0A316WTG2_9FLAO</name>
<dbReference type="SUPFAM" id="SSF74653">
    <property type="entry name" value="TolA/TonB C-terminal domain"/>
    <property type="match status" value="1"/>
</dbReference>
<dbReference type="OrthoDB" id="1095452at2"/>
<feature type="signal peptide" evidence="1">
    <location>
        <begin position="1"/>
        <end position="18"/>
    </location>
</feature>
<sequence length="134" mass="14905">MKKIGLFILLLGSHFVFAQTIHTGLANNKSVVSTENINVETPAEFPGGMNAFRKYIFNEINIEKIKSSGVFTSVTKFVVGTDGNIESVSAKGDNKDMNQEMERVIKSIKIKWKPAQSNGRPVKYWVTLPTTINL</sequence>
<evidence type="ECO:0008006" key="4">
    <source>
        <dbReference type="Google" id="ProtNLM"/>
    </source>
</evidence>
<evidence type="ECO:0000313" key="3">
    <source>
        <dbReference type="Proteomes" id="UP000236182"/>
    </source>
</evidence>
<evidence type="ECO:0000313" key="2">
    <source>
        <dbReference type="EMBL" id="PWN64469.1"/>
    </source>
</evidence>
<organism evidence="2 3">
    <name type="scientific">Chryseobacterium oncorhynchi</name>
    <dbReference type="NCBI Taxonomy" id="741074"/>
    <lineage>
        <taxon>Bacteria</taxon>
        <taxon>Pseudomonadati</taxon>
        <taxon>Bacteroidota</taxon>
        <taxon>Flavobacteriia</taxon>
        <taxon>Flavobacteriales</taxon>
        <taxon>Weeksellaceae</taxon>
        <taxon>Chryseobacterium group</taxon>
        <taxon>Chryseobacterium</taxon>
    </lineage>
</organism>
<keyword evidence="3" id="KW-1185">Reference proteome</keyword>
<accession>A0A316WTG2</accession>
<dbReference type="RefSeq" id="WP_109621008.1">
    <property type="nucleotide sequence ID" value="NZ_PPEI02000003.1"/>
</dbReference>
<dbReference type="Proteomes" id="UP000236182">
    <property type="component" value="Unassembled WGS sequence"/>
</dbReference>
<dbReference type="EMBL" id="PPEI02000003">
    <property type="protein sequence ID" value="PWN64469.1"/>
    <property type="molecule type" value="Genomic_DNA"/>
</dbReference>
<proteinExistence type="predicted"/>
<feature type="chain" id="PRO_5016423749" description="TonB C-terminal domain-containing protein" evidence="1">
    <location>
        <begin position="19"/>
        <end position="134"/>
    </location>
</feature>
<keyword evidence="1" id="KW-0732">Signal</keyword>
<dbReference type="Gene3D" id="3.30.1150.10">
    <property type="match status" value="1"/>
</dbReference>